<dbReference type="Proteomes" id="UP000324897">
    <property type="component" value="Chromosome 1"/>
</dbReference>
<evidence type="ECO:0000313" key="2">
    <source>
        <dbReference type="EMBL" id="TVU32300.1"/>
    </source>
</evidence>
<dbReference type="InterPro" id="IPR036047">
    <property type="entry name" value="F-box-like_dom_sf"/>
</dbReference>
<dbReference type="SUPFAM" id="SSF81383">
    <property type="entry name" value="F-box domain"/>
    <property type="match status" value="1"/>
</dbReference>
<dbReference type="InterPro" id="IPR056016">
    <property type="entry name" value="DUF7595"/>
</dbReference>
<evidence type="ECO:0000259" key="1">
    <source>
        <dbReference type="Pfam" id="PF24523"/>
    </source>
</evidence>
<dbReference type="PANTHER" id="PTHR35828:SF22">
    <property type="entry name" value="OS10G0103633 PROTEIN"/>
    <property type="match status" value="1"/>
</dbReference>
<dbReference type="Gramene" id="TVU32300">
    <property type="protein sequence ID" value="TVU32300"/>
    <property type="gene ID" value="EJB05_24025"/>
</dbReference>
<dbReference type="OrthoDB" id="691151at2759"/>
<feature type="non-terminal residue" evidence="2">
    <location>
        <position position="1"/>
    </location>
</feature>
<keyword evidence="3" id="KW-1185">Reference proteome</keyword>
<gene>
    <name evidence="2" type="ORF">EJB05_24025</name>
</gene>
<name>A0A5J9VBV5_9POAL</name>
<proteinExistence type="predicted"/>
<accession>A0A5J9VBV5</accession>
<feature type="domain" description="DUF7595" evidence="1">
    <location>
        <begin position="94"/>
        <end position="371"/>
    </location>
</feature>
<dbReference type="PANTHER" id="PTHR35828">
    <property type="entry name" value="OS08G0203800 PROTEIN-RELATED"/>
    <property type="match status" value="1"/>
</dbReference>
<protein>
    <recommendedName>
        <fullName evidence="1">DUF7595 domain-containing protein</fullName>
    </recommendedName>
</protein>
<comment type="caution">
    <text evidence="2">The sequence shown here is derived from an EMBL/GenBank/DDBJ whole genome shotgun (WGS) entry which is preliminary data.</text>
</comment>
<dbReference type="Pfam" id="PF24523">
    <property type="entry name" value="DUF7595"/>
    <property type="match status" value="1"/>
</dbReference>
<organism evidence="2 3">
    <name type="scientific">Eragrostis curvula</name>
    <name type="common">weeping love grass</name>
    <dbReference type="NCBI Taxonomy" id="38414"/>
    <lineage>
        <taxon>Eukaryota</taxon>
        <taxon>Viridiplantae</taxon>
        <taxon>Streptophyta</taxon>
        <taxon>Embryophyta</taxon>
        <taxon>Tracheophyta</taxon>
        <taxon>Spermatophyta</taxon>
        <taxon>Magnoliopsida</taxon>
        <taxon>Liliopsida</taxon>
        <taxon>Poales</taxon>
        <taxon>Poaceae</taxon>
        <taxon>PACMAD clade</taxon>
        <taxon>Chloridoideae</taxon>
        <taxon>Eragrostideae</taxon>
        <taxon>Eragrostidinae</taxon>
        <taxon>Eragrostis</taxon>
    </lineage>
</organism>
<reference evidence="2 3" key="1">
    <citation type="journal article" date="2019" name="Sci. Rep.">
        <title>A high-quality genome of Eragrostis curvula grass provides insights into Poaceae evolution and supports new strategies to enhance forage quality.</title>
        <authorList>
            <person name="Carballo J."/>
            <person name="Santos B.A.C.M."/>
            <person name="Zappacosta D."/>
            <person name="Garbus I."/>
            <person name="Selva J.P."/>
            <person name="Gallo C.A."/>
            <person name="Diaz A."/>
            <person name="Albertini E."/>
            <person name="Caccamo M."/>
            <person name="Echenique V."/>
        </authorList>
    </citation>
    <scope>NUCLEOTIDE SEQUENCE [LARGE SCALE GENOMIC DNA]</scope>
    <source>
        <strain evidence="3">cv. Victoria</strain>
        <tissue evidence="2">Leaf</tissue>
    </source>
</reference>
<dbReference type="AlphaFoldDB" id="A0A5J9VBV5"/>
<evidence type="ECO:0000313" key="3">
    <source>
        <dbReference type="Proteomes" id="UP000324897"/>
    </source>
</evidence>
<dbReference type="EMBL" id="RWGY01000011">
    <property type="protein sequence ID" value="TVU32300.1"/>
    <property type="molecule type" value="Genomic_DNA"/>
</dbReference>
<sequence length="389" mass="43091">MPPRKRSRASSARRAAAPSPAWRVPSDILLEIAAQTDTATLIRCAAACKTLRREIIQPDFIRRVCNERDGIVPPTLTLGFLAPESTFHLLHPATPATVSLAADHLAPFLTRTAAGLLEQYRPLTSCRGGLVLLERRCVNMRRWSERRSDMCVYDPMTNSRAFFPFPSEVRSGRYEHRGHVDHLIKYVLLTAADDGVGCSFFLVAVDIMSCSNERVPLRVQTLSSADGGEWGPVANGAFPCSTYDNAAIVVDGVIHWLLVLTNHILTYNISTATAGLVRLPVDTNYCVSEYCLGSSTDGKLCLFTMDGFKLFIWLLSQSPAGGWRRRAVVDMKVTLRSLMIRKEYWDDHAIELESCGDQRSGVVLLRLSGHGGRNALSNKRKTWGVEVKA</sequence>